<keyword evidence="2" id="KW-1185">Reference proteome</keyword>
<evidence type="ECO:0000313" key="2">
    <source>
        <dbReference type="Proteomes" id="UP000008461"/>
    </source>
</evidence>
<gene>
    <name evidence="1" type="ordered locus">Halhy_4494</name>
</gene>
<accession>F4KS89</accession>
<dbReference type="AlphaFoldDB" id="F4KS89"/>
<dbReference type="HOGENOM" id="CLU_197522_0_0_10"/>
<dbReference type="KEGG" id="hhy:Halhy_4494"/>
<dbReference type="Proteomes" id="UP000008461">
    <property type="component" value="Chromosome"/>
</dbReference>
<reference key="2">
    <citation type="submission" date="2011-04" db="EMBL/GenBank/DDBJ databases">
        <title>Complete sequence of chromosome of Haliscomenobacter hydrossis DSM 1100.</title>
        <authorList>
            <consortium name="US DOE Joint Genome Institute (JGI-PGF)"/>
            <person name="Lucas S."/>
            <person name="Han J."/>
            <person name="Lapidus A."/>
            <person name="Bruce D."/>
            <person name="Goodwin L."/>
            <person name="Pitluck S."/>
            <person name="Peters L."/>
            <person name="Kyrpides N."/>
            <person name="Mavromatis K."/>
            <person name="Ivanova N."/>
            <person name="Ovchinnikova G."/>
            <person name="Pagani I."/>
            <person name="Daligault H."/>
            <person name="Detter J.C."/>
            <person name="Han C."/>
            <person name="Land M."/>
            <person name="Hauser L."/>
            <person name="Markowitz V."/>
            <person name="Cheng J.-F."/>
            <person name="Hugenholtz P."/>
            <person name="Woyke T."/>
            <person name="Wu D."/>
            <person name="Verbarg S."/>
            <person name="Frueling A."/>
            <person name="Brambilla E."/>
            <person name="Klenk H.-P."/>
            <person name="Eisen J.A."/>
        </authorList>
    </citation>
    <scope>NUCLEOTIDE SEQUENCE</scope>
    <source>
        <strain>DSM 1100</strain>
    </source>
</reference>
<protein>
    <submittedName>
        <fullName evidence="1">Uncharacterized protein</fullName>
    </submittedName>
</protein>
<sequence>MEKIVKIVKLGHDDSNLIYWLSRSFIQRLEELEKLRNEVNQRMYGNQQGFQRVYRVVKREQC</sequence>
<evidence type="ECO:0000313" key="1">
    <source>
        <dbReference type="EMBL" id="AEE52334.1"/>
    </source>
</evidence>
<dbReference type="STRING" id="760192.Halhy_4494"/>
<reference evidence="1 2" key="1">
    <citation type="journal article" date="2011" name="Stand. Genomic Sci.">
        <title>Complete genome sequence of Haliscomenobacter hydrossis type strain (O).</title>
        <authorList>
            <consortium name="US DOE Joint Genome Institute (JGI-PGF)"/>
            <person name="Daligault H."/>
            <person name="Lapidus A."/>
            <person name="Zeytun A."/>
            <person name="Nolan M."/>
            <person name="Lucas S."/>
            <person name="Del Rio T.G."/>
            <person name="Tice H."/>
            <person name="Cheng J.F."/>
            <person name="Tapia R."/>
            <person name="Han C."/>
            <person name="Goodwin L."/>
            <person name="Pitluck S."/>
            <person name="Liolios K."/>
            <person name="Pagani I."/>
            <person name="Ivanova N."/>
            <person name="Huntemann M."/>
            <person name="Mavromatis K."/>
            <person name="Mikhailova N."/>
            <person name="Pati A."/>
            <person name="Chen A."/>
            <person name="Palaniappan K."/>
            <person name="Land M."/>
            <person name="Hauser L."/>
            <person name="Brambilla E.M."/>
            <person name="Rohde M."/>
            <person name="Verbarg S."/>
            <person name="Goker M."/>
            <person name="Bristow J."/>
            <person name="Eisen J.A."/>
            <person name="Markowitz V."/>
            <person name="Hugenholtz P."/>
            <person name="Kyrpides N.C."/>
            <person name="Klenk H.P."/>
            <person name="Woyke T."/>
        </authorList>
    </citation>
    <scope>NUCLEOTIDE SEQUENCE [LARGE SCALE GENOMIC DNA]</scope>
    <source>
        <strain evidence="2">ATCC 27775 / DSM 1100 / LMG 10767 / O</strain>
    </source>
</reference>
<name>F4KS89_HALH1</name>
<dbReference type="EMBL" id="CP002691">
    <property type="protein sequence ID" value="AEE52334.1"/>
    <property type="molecule type" value="Genomic_DNA"/>
</dbReference>
<organism evidence="1 2">
    <name type="scientific">Haliscomenobacter hydrossis (strain ATCC 27775 / DSM 1100 / LMG 10767 / O)</name>
    <dbReference type="NCBI Taxonomy" id="760192"/>
    <lineage>
        <taxon>Bacteria</taxon>
        <taxon>Pseudomonadati</taxon>
        <taxon>Bacteroidota</taxon>
        <taxon>Saprospiria</taxon>
        <taxon>Saprospirales</taxon>
        <taxon>Haliscomenobacteraceae</taxon>
        <taxon>Haliscomenobacter</taxon>
    </lineage>
</organism>
<proteinExistence type="predicted"/>